<dbReference type="GeneID" id="29058845"/>
<sequence length="265" mass="30017">MIKQGNVRVFDSSLAQQQSFFTGGLNLKQLAFDPLVTGYAFIVWTKLPKWIVQEYPGFKAMTEKNFKGFTGLEDMELQTQQYQYGFANNDYNVAAGITKNNTEFTLRHQEYSGSPIKNMYQFWVSSISDPETGIATYPKVYGMEYAAKNHTGELMYIVTRPDVNNTEKRNIEQAVYYTNVMPKRIPLSHFDYTQGEHNLVELEIPFSGNMHISSKVDNYAKKLLATTYSFVTAGLFDPEKANVGGRYLSEFNNSAGSVQQGLGDI</sequence>
<reference evidence="1 2" key="1">
    <citation type="journal article" date="2016" name="Virology">
        <title>The genome of AR9, a giant transducing Bacillus phage encoding two multisubunit RNA polymerases.</title>
        <authorList>
            <person name="Lavysh D."/>
            <person name="Sokolova M."/>
            <person name="Minakhin L."/>
            <person name="Yakunina M."/>
            <person name="Artamonova T."/>
            <person name="Kozyavkin S."/>
            <person name="Makarova K.S."/>
            <person name="Koonin E.V."/>
            <person name="Severinov K."/>
        </authorList>
    </citation>
    <scope>NUCLEOTIDE SEQUENCE [LARGE SCALE GENOMIC DNA]</scope>
</reference>
<dbReference type="KEGG" id="vg:29058845"/>
<dbReference type="OrthoDB" id="32324at10239"/>
<dbReference type="InterPro" id="IPR057119">
    <property type="entry name" value="Phage_TTP_14"/>
</dbReference>
<evidence type="ECO:0000313" key="2">
    <source>
        <dbReference type="Proteomes" id="UP000202618"/>
    </source>
</evidence>
<dbReference type="Proteomes" id="UP000202618">
    <property type="component" value="Segment"/>
</dbReference>
<evidence type="ECO:0000313" key="1">
    <source>
        <dbReference type="EMBL" id="AMS01211.1"/>
    </source>
</evidence>
<dbReference type="RefSeq" id="YP_009283031.1">
    <property type="nucleotide sequence ID" value="NC_031039.1"/>
</dbReference>
<accession>A0A172JI36</accession>
<proteinExistence type="predicted"/>
<gene>
    <name evidence="1" type="ORF">AR9_g127</name>
</gene>
<organism evidence="1 2">
    <name type="scientific">Bacillus phage AR9</name>
    <dbReference type="NCBI Taxonomy" id="1815509"/>
    <lineage>
        <taxon>Viruses</taxon>
        <taxon>Duplodnaviria</taxon>
        <taxon>Heunggongvirae</taxon>
        <taxon>Uroviricota</taxon>
        <taxon>Caudoviricetes</taxon>
        <taxon>Takahashivirus</taxon>
        <taxon>Bacillus phage PBS1</taxon>
    </lineage>
</organism>
<name>A0A172JI36_BPPB1</name>
<protein>
    <submittedName>
        <fullName evidence="1">Virion protein</fullName>
    </submittedName>
</protein>
<dbReference type="EMBL" id="KU878088">
    <property type="protein sequence ID" value="AMS01211.1"/>
    <property type="molecule type" value="Genomic_DNA"/>
</dbReference>
<dbReference type="Pfam" id="PF23806">
    <property type="entry name" value="Phage_TTP_14"/>
    <property type="match status" value="1"/>
</dbReference>